<feature type="active site" description="Proton donor; for dehydratase activity" evidence="8">
    <location>
        <position position="3304"/>
    </location>
</feature>
<dbReference type="SMART" id="SM01294">
    <property type="entry name" value="PKS_PP_betabranch"/>
    <property type="match status" value="2"/>
</dbReference>
<organism evidence="14 15">
    <name type="scientific">Paenibacillus illinoisensis</name>
    <dbReference type="NCBI Taxonomy" id="59845"/>
    <lineage>
        <taxon>Bacteria</taxon>
        <taxon>Bacillati</taxon>
        <taxon>Bacillota</taxon>
        <taxon>Bacilli</taxon>
        <taxon>Bacillales</taxon>
        <taxon>Paenibacillaceae</taxon>
        <taxon>Paenibacillus</taxon>
    </lineage>
</organism>
<dbReference type="InterPro" id="IPR014030">
    <property type="entry name" value="Ketoacyl_synth_N"/>
</dbReference>
<comment type="subcellular location">
    <subcellularLocation>
        <location evidence="1">Cytoplasm</location>
    </subcellularLocation>
</comment>
<dbReference type="PROSITE" id="PS00455">
    <property type="entry name" value="AMP_BINDING"/>
    <property type="match status" value="1"/>
</dbReference>
<evidence type="ECO:0000256" key="1">
    <source>
        <dbReference type="ARBA" id="ARBA00004496"/>
    </source>
</evidence>
<dbReference type="InterPro" id="IPR009081">
    <property type="entry name" value="PP-bd_ACP"/>
</dbReference>
<dbReference type="InterPro" id="IPR020807">
    <property type="entry name" value="PKS_DH"/>
</dbReference>
<dbReference type="Gene3D" id="3.40.47.10">
    <property type="match status" value="2"/>
</dbReference>
<dbReference type="Gene3D" id="1.10.1240.100">
    <property type="match status" value="2"/>
</dbReference>
<dbReference type="Pfam" id="PF22336">
    <property type="entry name" value="RhiE-like_linker"/>
    <property type="match status" value="1"/>
</dbReference>
<evidence type="ECO:0000256" key="9">
    <source>
        <dbReference type="SAM" id="Coils"/>
    </source>
</evidence>
<dbReference type="InterPro" id="IPR042104">
    <property type="entry name" value="PKS_dehydratase_sf"/>
</dbReference>
<feature type="region of interest" description="C-terminal hotdog fold" evidence="8">
    <location>
        <begin position="3242"/>
        <end position="3395"/>
    </location>
</feature>
<evidence type="ECO:0000256" key="3">
    <source>
        <dbReference type="ARBA" id="ARBA00022450"/>
    </source>
</evidence>
<dbReference type="PANTHER" id="PTHR43775:SF37">
    <property type="entry name" value="SI:DKEY-61P9.11"/>
    <property type="match status" value="1"/>
</dbReference>
<evidence type="ECO:0000256" key="5">
    <source>
        <dbReference type="ARBA" id="ARBA00022553"/>
    </source>
</evidence>
<dbReference type="Pfam" id="PF00550">
    <property type="entry name" value="PP-binding"/>
    <property type="match status" value="3"/>
</dbReference>
<evidence type="ECO:0000256" key="7">
    <source>
        <dbReference type="ARBA" id="ARBA00022737"/>
    </source>
</evidence>
<evidence type="ECO:0000256" key="4">
    <source>
        <dbReference type="ARBA" id="ARBA00022490"/>
    </source>
</evidence>
<gene>
    <name evidence="14" type="ORF">ACINKY_11490</name>
</gene>
<dbReference type="InterPro" id="IPR049490">
    <property type="entry name" value="C883_1060-like_KR_N"/>
</dbReference>
<dbReference type="PANTHER" id="PTHR43775">
    <property type="entry name" value="FATTY ACID SYNTHASE"/>
    <property type="match status" value="1"/>
</dbReference>
<dbReference type="InterPro" id="IPR054514">
    <property type="entry name" value="RhiE-like_linker"/>
</dbReference>
<dbReference type="InterPro" id="IPR042099">
    <property type="entry name" value="ANL_N_sf"/>
</dbReference>
<proteinExistence type="predicted"/>
<keyword evidence="5" id="KW-0597">Phosphoprotein</keyword>
<sequence length="3400" mass="379548">MEPLKLLDTLSNSNIHYGFYEDELYIENSKLDPNVLTYIVNHKELIIDFLKSRQFIDLTVMDSDTHYKGGAGLDFLFVEPGSVKKVPNVYRSFLVADIKFNPNLLYFAGIMIGLFVRYTDANVTTWSIHCRGEQLKFDTSNYTKQSKIADIVENLASSIMKEKLHAHDLDNLNIALCNADSSHVLAMNMSTSEDHVIITMKYNAHMIAGHIIDRIVNHYSTYLSGFISNPDAALSTLSYLSADELSRIKVWAGLPEQYPFQETLYDVFEQQAFQTPEDIAFIYDDNKSNVFYISYIDLLCSVDHLALEISQLNVSNQVIGYYGERSIYTVIAMLAVWKSGNIYLPLDTSYSEEHLHYMIEDAKVELIFTTDQSVSEISNYRTIVMSEHHLIDAASYEPSISASNFSLERDCLIMYTSGTTGKPKGVIHKQLQLINRFNWIWSTYPFRENSCMGQRTSMNFMPSMWEFLGGLLKGVPTIILTDSIVKDPNSLVRAIARHQISHLTVVPSLLKRILESPEDKGLLSTMQLCITAGEPLTVDLLRLFKEIVPQATLLNDYGATEVNGILYVDSKTNAARTDKLPGFKPIRNVKVYVLDSDLNLVGVGIEGELHIGGAALATGYLNDNEGNAKKFIENPFKDSSSPRLYKMGDYGRYLPDGTIELLGRRDHQVKIRGIKLELTGIERVIEQNDAIAECAAFVKELSPGVSRLYSAIALRDEESITDDQLYEFLKPKISDYMIPSSFIRVEKLPRTPNGKIDRQQLLTLTELPGSDPKPSLISVGNIKEQLVSQAAQTLSVGRSLIESGKKFYALGFDSLTIVDFLNAINKRFGISLAITDLYDRASIDELTSYIHSKNDNIIIELQSDLSPESKPEPESEPEPKIEPHSESTVVTEAKVSIEVTAINDILADLAANVLQVERSLIENGKKYYALGFDSLTIVDFLNLANKKFGTKLAISDLYDFSSIDELGAYMSTQKNMNIMPEPVVFSSPVPAISNEAANERKEAANTSKKIAIIGLACKYGGSNSADEYWNNLKNGIDSIQVVPEQRWSVANYYDPDIRADNKTMSKWGGFVADIDRFDADFFSITPIEGENMDPQQRICLEECYHALEDAGYSELDLSNKNVGVFIGARPGDYINLIKEGGHPPNPYSLMGNDFAILAARVAYFLNLKGPAISLDTACSSSLVAIHLAASSILKGECEMALAGGICIMSTPDLYLTSSKLGMLSPDGRCKAFDNHANGFVPGEGAGIVVLKELDQAIAENDHIYGVISASGINQDGKTNGITAPSAMSQVNLLRAIYEDNQIDPASIDYVETHGTGTKLGDPIEIKALSDVFGESGMEKESCPIGSVKTNIGHTIGAAGVAGLIKIIMSLKHQAIPPTLHYEQANEHIDFKNSPFYVNTTLKEWRSKPTPRKAAVSSFGFSGTNSHVVIEEYSGDTNRPNSNHSYYLIPISSKSIKSLRGKIGQLSEWLKASDGQTIGDIAFTLSVGRTHFDERISFIVESKEELLAMLENDYSNVRGKTTVNPDSTVCDNLIGKLTAIDPDSPAYKVYLESLRDLYITGCEINWRKLYENRPYQKISLPVYPFEKKRYWIEPVRNEQSLLTTSVGHTFFDNILRERHNIHYTVNLNNQSELVKDHVIHGDVVVPGAFYLEMVMKALEMYHVTYEEIAIDNLRLLQSVVLREQDTCLTLSIDTSAMTFVVSSGDNIVVTGAYSTSQDRVPESFDLDHFVAHAHVSFNKNEIYRQHLGASVQYGPTYRVVQTVYNRNDELLARVDDGLEPVHYKNGIIHPILLDGALHAVVGSEQWRSLNATYLPYSIGKVRVYRKLVAPCYSRIKITDHNVTNRYMKCQIAIYDRDGQPLVTIEDFVLKALPEKAPNLFYYAPHWIERSIPRGQNFKQETVILLDRDESNYKVLTESNLVGKVILVKAGPQFKAEHPIYQINVHNEIDYHTLLKHFAMHAIDFTNLLVVPKITKNNELPLNQAKEVAHPLFLLCKALIRVTGKRNYNVLALLNANHHENYPFYAGLGPMMQTISLEHPTLRFRTLAHHWLNVDAQKVFEELFHHASSNEIKYDHNMRMEKELQEARVASSSSAEFKGVYLITGGLGGIGHVVASHLSRYPLATIVLLGRSPHDESTNRLLASIPGDRVIYKSCDLAVESDVKQVIVDITRELGPVKGIFHCAGVIKDRLFFQKEWSDFGQVMEAKVAGTVYLNKHTDNVDFMVYFSSVTSTFGNKGQSDYAYANGFMDYFAAYRDGECQKGYALGKTISVNWPLWISGGMQLSESDKHRMKQEKGWEGLPDEVAMDALFSILSSGYQNIGVLYGYENNLRLPVNQTVTDRDVDSSHIGIETSQPEIDKEKVKEEIAGMIAAVTKMSVKQVIGKKSFEQFDFNSLMIMELTDRLEKVFGSISSTLFYEYNSLDELADYVIDHYHEVLLARYVASTNQVVMGERDLIKNRAISKGEPEAVMIEVPFADNKERTIASSHIRYPGMQDIAIIGLAGRYPGANSTDALWELLKNGKSSISEIPKDRWDWKTYYTEDKKAFGGIYTKWGGFIDDIDKFDPIFFGISPREAEQMDPQERLFLETVYASIEDAGYTPENLCASRRVGVFVGAMNADYITGASFWSIANRVSYVMNFQGPSMAVDTACSSSLVGIHMALESLYNGTSECVIAGGVNLIVDPYHYQRLSGKTMLSSGRECKAFGAGADGFVDGEGVGAVVLKPLAAAERDGDHIYGVIKGTMINAGGRTNGYTVPNLNMQRQLSKEALRRANMEARTISYIEAHGTGTELGDPIEVAALAGAFEENTTDKQFCAIGSIKSNIGHLESAAGIAGLTKVLLQMKYGQIAPSLHARELNPRIDFNRTPFFVQQELSEWVRPVINSTRYPRRAGLSSFGAGGANAHVIIEEYMQAETTSDNLAYSLHNPVIILLSAKSDEKLREHAGNLLAWIRKDQYTNRDLIRIAYTLQVGRVAMEERLAITITSLEQLERKLTAFVEHLGEVEDMYRGHVTGDKALGAVLGFDEDIQLAIESWINKGKYDKLLSLWVTGLDVDWAKLYSQKKPERISLPTYPFARERYWLTEREAPAGNNSQVFVQTVGYLNPLLHRNTSNLEEQRFSSTLTGKEFFLKDHVVMGEKILPGAAYMEMTRAALRQSALWGEDHDIRLKNIVWSTPFAVNGSSQELHIGIYPEEDREIGFEIYSEGANGEEETVVHCQGRAVFLSKTSHEHTQEVDIRAVQADCSERFIGSTECYERFSALGFDYGSGHKGIEYLYIGERQVLAKLIIPESVSASAGDYILHPSLMDSAIQATIGLTIGNQEGEGISERTTKVPFALEELDIIGQCSQCMWAIVRMSDGVNTDQHMQKLDIDLCDENGVIQVRMRKFAFRVLEAESEGMAYVG</sequence>
<evidence type="ECO:0000313" key="14">
    <source>
        <dbReference type="EMBL" id="MFK0522817.1"/>
    </source>
</evidence>
<comment type="caution">
    <text evidence="14">The sequence shown here is derived from an EMBL/GenBank/DDBJ whole genome shotgun (WGS) entry which is preliminary data.</text>
</comment>
<dbReference type="Pfam" id="PF00109">
    <property type="entry name" value="ketoacyl-synt"/>
    <property type="match status" value="2"/>
</dbReference>
<comment type="pathway">
    <text evidence="2">Antibiotic biosynthesis.</text>
</comment>
<dbReference type="InterPro" id="IPR000873">
    <property type="entry name" value="AMP-dep_synth/lig_dom"/>
</dbReference>
<dbReference type="PROSITE" id="PS52004">
    <property type="entry name" value="KS3_2"/>
    <property type="match status" value="2"/>
</dbReference>
<dbReference type="Gene3D" id="3.10.129.110">
    <property type="entry name" value="Polyketide synthase dehydratase"/>
    <property type="match status" value="2"/>
</dbReference>
<accession>A0ABW8HTL4</accession>
<dbReference type="SUPFAM" id="SSF51735">
    <property type="entry name" value="NAD(P)-binding Rossmann-fold domains"/>
    <property type="match status" value="1"/>
</dbReference>
<dbReference type="Pfam" id="PF21394">
    <property type="entry name" value="Beta-ketacyl_N"/>
    <property type="match status" value="1"/>
</dbReference>
<dbReference type="InterPro" id="IPR057326">
    <property type="entry name" value="KR_dom"/>
</dbReference>
<dbReference type="PROSITE" id="PS52019">
    <property type="entry name" value="PKS_MFAS_DH"/>
    <property type="match status" value="2"/>
</dbReference>
<feature type="region of interest" description="Disordered" evidence="10">
    <location>
        <begin position="864"/>
        <end position="887"/>
    </location>
</feature>
<feature type="active site" description="Proton acceptor; for dehydratase activity" evidence="8">
    <location>
        <position position="3130"/>
    </location>
</feature>
<dbReference type="Pfam" id="PF14765">
    <property type="entry name" value="PS-DH"/>
    <property type="match status" value="2"/>
</dbReference>
<dbReference type="SUPFAM" id="SSF47336">
    <property type="entry name" value="ACP-like"/>
    <property type="match status" value="3"/>
</dbReference>
<dbReference type="Gene3D" id="3.30.300.30">
    <property type="match status" value="1"/>
</dbReference>
<evidence type="ECO:0000313" key="15">
    <source>
        <dbReference type="Proteomes" id="UP001618531"/>
    </source>
</evidence>
<name>A0ABW8HTL4_9BACL</name>
<dbReference type="Pfam" id="PF00501">
    <property type="entry name" value="AMP-binding"/>
    <property type="match status" value="1"/>
</dbReference>
<evidence type="ECO:0000259" key="12">
    <source>
        <dbReference type="PROSITE" id="PS52004"/>
    </source>
</evidence>
<dbReference type="InterPro" id="IPR049551">
    <property type="entry name" value="PKS_DH_C"/>
</dbReference>
<evidence type="ECO:0000259" key="11">
    <source>
        <dbReference type="PROSITE" id="PS50075"/>
    </source>
</evidence>
<feature type="region of interest" description="C-terminal hotdog fold" evidence="8">
    <location>
        <begin position="1733"/>
        <end position="1877"/>
    </location>
</feature>
<feature type="domain" description="PKS/mFAS DH" evidence="13">
    <location>
        <begin position="3101"/>
        <end position="3395"/>
    </location>
</feature>
<keyword evidence="6" id="KW-0808">Transferase</keyword>
<dbReference type="SMART" id="SM00822">
    <property type="entry name" value="PKS_KR"/>
    <property type="match status" value="1"/>
</dbReference>
<dbReference type="SMART" id="SM00825">
    <property type="entry name" value="PKS_KS"/>
    <property type="match status" value="2"/>
</dbReference>
<evidence type="ECO:0000256" key="2">
    <source>
        <dbReference type="ARBA" id="ARBA00004792"/>
    </source>
</evidence>
<dbReference type="Gene3D" id="3.30.559.30">
    <property type="entry name" value="Nonribosomal peptide synthetase, condensation domain"/>
    <property type="match status" value="1"/>
</dbReference>
<protein>
    <submittedName>
        <fullName evidence="14">SDR family NAD(P)-dependent oxidoreductase</fullName>
    </submittedName>
</protein>
<feature type="domain" description="Ketosynthase family 3 (KS3)" evidence="12">
    <location>
        <begin position="1007"/>
        <end position="1431"/>
    </location>
</feature>
<dbReference type="EMBL" id="JBIYSL010000002">
    <property type="protein sequence ID" value="MFK0522817.1"/>
    <property type="molecule type" value="Genomic_DNA"/>
</dbReference>
<feature type="coiled-coil region" evidence="9">
    <location>
        <begin position="2970"/>
        <end position="3004"/>
    </location>
</feature>
<keyword evidence="9" id="KW-0175">Coiled coil</keyword>
<feature type="domain" description="Carrier" evidence="11">
    <location>
        <begin position="900"/>
        <end position="974"/>
    </location>
</feature>
<dbReference type="CDD" id="cd05930">
    <property type="entry name" value="A_NRPS"/>
    <property type="match status" value="1"/>
</dbReference>
<dbReference type="SUPFAM" id="SSF53901">
    <property type="entry name" value="Thiolase-like"/>
    <property type="match status" value="2"/>
</dbReference>
<dbReference type="InterPro" id="IPR020806">
    <property type="entry name" value="PKS_PP-bd"/>
</dbReference>
<dbReference type="Gene3D" id="3.40.50.12780">
    <property type="entry name" value="N-terminal domain of ligase-like"/>
    <property type="match status" value="1"/>
</dbReference>
<evidence type="ECO:0000256" key="10">
    <source>
        <dbReference type="SAM" id="MobiDB-lite"/>
    </source>
</evidence>
<dbReference type="SMART" id="SM00823">
    <property type="entry name" value="PKS_PP"/>
    <property type="match status" value="3"/>
</dbReference>
<dbReference type="PROSITE" id="PS50075">
    <property type="entry name" value="CARRIER"/>
    <property type="match status" value="3"/>
</dbReference>
<dbReference type="Pfam" id="PF13193">
    <property type="entry name" value="AMP-binding_C"/>
    <property type="match status" value="1"/>
</dbReference>
<feature type="region of interest" description="N-terminal hotdog fold" evidence="8">
    <location>
        <begin position="3101"/>
        <end position="3225"/>
    </location>
</feature>
<dbReference type="InterPro" id="IPR049552">
    <property type="entry name" value="PKS_DH_N"/>
</dbReference>
<keyword evidence="15" id="KW-1185">Reference proteome</keyword>
<feature type="active site" description="Proton acceptor; for dehydratase activity" evidence="8">
    <location>
        <position position="1636"/>
    </location>
</feature>
<reference evidence="14 15" key="1">
    <citation type="submission" date="2024-11" db="EMBL/GenBank/DDBJ databases">
        <title>Identification and Characterization of a Novel Fosfomycin Bacillithiol Transferase FosB8 in Paenibacillus illinoisensis.</title>
        <authorList>
            <person name="Lu W."/>
        </authorList>
    </citation>
    <scope>NUCLEOTIDE SEQUENCE [LARGE SCALE GENOMIC DNA]</scope>
    <source>
        <strain evidence="14 15">WP77</strain>
    </source>
</reference>
<dbReference type="InterPro" id="IPR050091">
    <property type="entry name" value="PKS_NRPS_Biosynth_Enz"/>
</dbReference>
<feature type="domain" description="PKS/mFAS DH" evidence="13">
    <location>
        <begin position="1607"/>
        <end position="1877"/>
    </location>
</feature>
<dbReference type="Pfam" id="PF22621">
    <property type="entry name" value="CurL-like_PKS_C"/>
    <property type="match status" value="1"/>
</dbReference>
<dbReference type="SUPFAM" id="SSF56801">
    <property type="entry name" value="Acetyl-CoA synthetase-like"/>
    <property type="match status" value="1"/>
</dbReference>
<evidence type="ECO:0000259" key="13">
    <source>
        <dbReference type="PROSITE" id="PS52019"/>
    </source>
</evidence>
<dbReference type="Pfam" id="PF08659">
    <property type="entry name" value="KR"/>
    <property type="match status" value="1"/>
</dbReference>
<dbReference type="CDD" id="cd00833">
    <property type="entry name" value="PKS"/>
    <property type="match status" value="2"/>
</dbReference>
<dbReference type="Pfam" id="PF02801">
    <property type="entry name" value="Ketoacyl-synt_C"/>
    <property type="match status" value="2"/>
</dbReference>
<feature type="domain" description="Carrier" evidence="11">
    <location>
        <begin position="2352"/>
        <end position="2432"/>
    </location>
</feature>
<dbReference type="PROSITE" id="PS00606">
    <property type="entry name" value="KS3_1"/>
    <property type="match status" value="2"/>
</dbReference>
<dbReference type="InterPro" id="IPR045851">
    <property type="entry name" value="AMP-bd_C_sf"/>
</dbReference>
<evidence type="ECO:0000256" key="8">
    <source>
        <dbReference type="PROSITE-ProRule" id="PRU01363"/>
    </source>
</evidence>
<feature type="domain" description="Carrier" evidence="11">
    <location>
        <begin position="777"/>
        <end position="854"/>
    </location>
</feature>
<dbReference type="InterPro" id="IPR025110">
    <property type="entry name" value="AMP-bd_C"/>
</dbReference>
<dbReference type="InterPro" id="IPR020845">
    <property type="entry name" value="AMP-binding_CS"/>
</dbReference>
<feature type="compositionally biased region" description="Basic and acidic residues" evidence="10">
    <location>
        <begin position="867"/>
        <end position="885"/>
    </location>
</feature>
<dbReference type="InterPro" id="IPR018201">
    <property type="entry name" value="Ketoacyl_synth_AS"/>
</dbReference>
<dbReference type="Proteomes" id="UP001618531">
    <property type="component" value="Unassembled WGS sequence"/>
</dbReference>
<dbReference type="RefSeq" id="WP_402874826.1">
    <property type="nucleotide sequence ID" value="NZ_JBIYSL010000002.1"/>
</dbReference>
<keyword evidence="3" id="KW-0596">Phosphopantetheine</keyword>
<feature type="active site" description="Proton donor; for dehydratase activity" evidence="8">
    <location>
        <position position="1793"/>
    </location>
</feature>
<keyword evidence="7" id="KW-0677">Repeat</keyword>
<keyword evidence="4" id="KW-0963">Cytoplasm</keyword>
<dbReference type="CDD" id="cd08953">
    <property type="entry name" value="KR_2_SDR_x"/>
    <property type="match status" value="1"/>
</dbReference>
<dbReference type="Gene3D" id="1.10.1200.10">
    <property type="entry name" value="ACP-like"/>
    <property type="match status" value="3"/>
</dbReference>
<feature type="domain" description="Ketosynthase family 3 (KS3)" evidence="12">
    <location>
        <begin position="2492"/>
        <end position="2907"/>
    </location>
</feature>
<dbReference type="InterPro" id="IPR036291">
    <property type="entry name" value="NAD(P)-bd_dom_sf"/>
</dbReference>
<dbReference type="InterPro" id="IPR036736">
    <property type="entry name" value="ACP-like_sf"/>
</dbReference>
<feature type="region of interest" description="N-terminal hotdog fold" evidence="8">
    <location>
        <begin position="1607"/>
        <end position="1720"/>
    </location>
</feature>
<evidence type="ECO:0000256" key="6">
    <source>
        <dbReference type="ARBA" id="ARBA00022679"/>
    </source>
</evidence>
<dbReference type="InterPro" id="IPR016039">
    <property type="entry name" value="Thiolase-like"/>
</dbReference>
<dbReference type="InterPro" id="IPR013968">
    <property type="entry name" value="PKS_KR"/>
</dbReference>
<dbReference type="Gene3D" id="3.40.50.720">
    <property type="entry name" value="NAD(P)-binding Rossmann-like Domain"/>
    <property type="match status" value="1"/>
</dbReference>
<dbReference type="SMART" id="SM00826">
    <property type="entry name" value="PKS_DH"/>
    <property type="match status" value="1"/>
</dbReference>
<dbReference type="Pfam" id="PF21089">
    <property type="entry name" value="PKS_DH_N"/>
    <property type="match status" value="2"/>
</dbReference>
<dbReference type="InterPro" id="IPR014031">
    <property type="entry name" value="Ketoacyl_synth_C"/>
</dbReference>
<dbReference type="InterPro" id="IPR020841">
    <property type="entry name" value="PKS_Beta-ketoAc_synthase_dom"/>
</dbReference>
<dbReference type="InterPro" id="IPR049900">
    <property type="entry name" value="PKS_mFAS_DH"/>
</dbReference>